<proteinExistence type="predicted"/>
<organism evidence="1 2">
    <name type="scientific">Anguilla anguilla</name>
    <name type="common">European freshwater eel</name>
    <name type="synonym">Muraena anguilla</name>
    <dbReference type="NCBI Taxonomy" id="7936"/>
    <lineage>
        <taxon>Eukaryota</taxon>
        <taxon>Metazoa</taxon>
        <taxon>Chordata</taxon>
        <taxon>Craniata</taxon>
        <taxon>Vertebrata</taxon>
        <taxon>Euteleostomi</taxon>
        <taxon>Actinopterygii</taxon>
        <taxon>Neopterygii</taxon>
        <taxon>Teleostei</taxon>
        <taxon>Anguilliformes</taxon>
        <taxon>Anguillidae</taxon>
        <taxon>Anguilla</taxon>
    </lineage>
</organism>
<accession>A0A9D3M7H0</accession>
<sequence>GWCSHADGCSQGDGCSHADGCSQADGCPHALFCVAVHIVLVLFLTEGEIWPSCASLFGPEMTSTKLTSSSRHALPLLPFTGCVNLYMWCESALYMCFMRKKQKSFFINYYICELLNPSLVHQQICPDLIF</sequence>
<evidence type="ECO:0000313" key="1">
    <source>
        <dbReference type="EMBL" id="KAG5843201.1"/>
    </source>
</evidence>
<protein>
    <submittedName>
        <fullName evidence="1">Uncharacterized protein</fullName>
    </submittedName>
</protein>
<name>A0A9D3M7H0_ANGAN</name>
<gene>
    <name evidence="1" type="ORF">ANANG_G00148240</name>
</gene>
<keyword evidence="2" id="KW-1185">Reference proteome</keyword>
<comment type="caution">
    <text evidence="1">The sequence shown here is derived from an EMBL/GenBank/DDBJ whole genome shotgun (WGS) entry which is preliminary data.</text>
</comment>
<dbReference type="Proteomes" id="UP001044222">
    <property type="component" value="Chromosome 8"/>
</dbReference>
<feature type="non-terminal residue" evidence="1">
    <location>
        <position position="130"/>
    </location>
</feature>
<reference evidence="1" key="1">
    <citation type="submission" date="2021-01" db="EMBL/GenBank/DDBJ databases">
        <title>A chromosome-scale assembly of European eel, Anguilla anguilla.</title>
        <authorList>
            <person name="Henkel C."/>
            <person name="Jong-Raadsen S.A."/>
            <person name="Dufour S."/>
            <person name="Weltzien F.-A."/>
            <person name="Palstra A.P."/>
            <person name="Pelster B."/>
            <person name="Spaink H.P."/>
            <person name="Van Den Thillart G.E."/>
            <person name="Jansen H."/>
            <person name="Zahm M."/>
            <person name="Klopp C."/>
            <person name="Cedric C."/>
            <person name="Louis A."/>
            <person name="Berthelot C."/>
            <person name="Parey E."/>
            <person name="Roest Crollius H."/>
            <person name="Montfort J."/>
            <person name="Robinson-Rechavi M."/>
            <person name="Bucao C."/>
            <person name="Bouchez O."/>
            <person name="Gislard M."/>
            <person name="Lluch J."/>
            <person name="Milhes M."/>
            <person name="Lampietro C."/>
            <person name="Lopez Roques C."/>
            <person name="Donnadieu C."/>
            <person name="Braasch I."/>
            <person name="Desvignes T."/>
            <person name="Postlethwait J."/>
            <person name="Bobe J."/>
            <person name="Guiguen Y."/>
            <person name="Dirks R."/>
        </authorList>
    </citation>
    <scope>NUCLEOTIDE SEQUENCE</scope>
    <source>
        <strain evidence="1">Tag_6206</strain>
        <tissue evidence="1">Liver</tissue>
    </source>
</reference>
<dbReference type="EMBL" id="JAFIRN010000008">
    <property type="protein sequence ID" value="KAG5843201.1"/>
    <property type="molecule type" value="Genomic_DNA"/>
</dbReference>
<evidence type="ECO:0000313" key="2">
    <source>
        <dbReference type="Proteomes" id="UP001044222"/>
    </source>
</evidence>
<dbReference type="AlphaFoldDB" id="A0A9D3M7H0"/>